<organism evidence="1 2">
    <name type="scientific">Candidatus Woesebacteria bacterium GW2011_GWA2_33_28</name>
    <dbReference type="NCBI Taxonomy" id="1618561"/>
    <lineage>
        <taxon>Bacteria</taxon>
        <taxon>Candidatus Woeseibacteriota</taxon>
    </lineage>
</organism>
<dbReference type="AlphaFoldDB" id="A0A0G0CT95"/>
<protein>
    <submittedName>
        <fullName evidence="1">Uncharacterized protein</fullName>
    </submittedName>
</protein>
<dbReference type="Proteomes" id="UP000033995">
    <property type="component" value="Unassembled WGS sequence"/>
</dbReference>
<reference evidence="1 2" key="1">
    <citation type="journal article" date="2015" name="Nature">
        <title>rRNA introns, odd ribosomes, and small enigmatic genomes across a large radiation of phyla.</title>
        <authorList>
            <person name="Brown C.T."/>
            <person name="Hug L.A."/>
            <person name="Thomas B.C."/>
            <person name="Sharon I."/>
            <person name="Castelle C.J."/>
            <person name="Singh A."/>
            <person name="Wilkins M.J."/>
            <person name="Williams K.H."/>
            <person name="Banfield J.F."/>
        </authorList>
    </citation>
    <scope>NUCLEOTIDE SEQUENCE [LARGE SCALE GENOMIC DNA]</scope>
</reference>
<accession>A0A0G0CT95</accession>
<proteinExistence type="predicted"/>
<evidence type="ECO:0000313" key="2">
    <source>
        <dbReference type="Proteomes" id="UP000033995"/>
    </source>
</evidence>
<name>A0A0G0CT95_9BACT</name>
<comment type="caution">
    <text evidence="1">The sequence shown here is derived from an EMBL/GenBank/DDBJ whole genome shotgun (WGS) entry which is preliminary data.</text>
</comment>
<evidence type="ECO:0000313" key="1">
    <source>
        <dbReference type="EMBL" id="KKP46537.1"/>
    </source>
</evidence>
<dbReference type="EMBL" id="LBOZ01000010">
    <property type="protein sequence ID" value="KKP46537.1"/>
    <property type="molecule type" value="Genomic_DNA"/>
</dbReference>
<sequence length="59" mass="6962">MKNKQIQVILKGLEGLIRMKKKYPHIKFGLSDDDLAIYDTEAWYKLHSKDKENKQKGVE</sequence>
<gene>
    <name evidence="1" type="ORF">UR38_C0010G0048</name>
</gene>